<evidence type="ECO:0000256" key="4">
    <source>
        <dbReference type="PROSITE-ProRule" id="PRU00284"/>
    </source>
</evidence>
<dbReference type="CDD" id="cd06225">
    <property type="entry name" value="HAMP"/>
    <property type="match status" value="1"/>
</dbReference>
<dbReference type="AlphaFoldDB" id="A0AA92C3T8"/>
<keyword evidence="6" id="KW-1133">Transmembrane helix</keyword>
<dbReference type="GO" id="GO:0016020">
    <property type="term" value="C:membrane"/>
    <property type="evidence" value="ECO:0007669"/>
    <property type="project" value="UniProtKB-SubCell"/>
</dbReference>
<evidence type="ECO:0000256" key="1">
    <source>
        <dbReference type="ARBA" id="ARBA00004370"/>
    </source>
</evidence>
<dbReference type="SUPFAM" id="SSF158472">
    <property type="entry name" value="HAMP domain-like"/>
    <property type="match status" value="1"/>
</dbReference>
<dbReference type="Gene3D" id="1.10.287.950">
    <property type="entry name" value="Methyl-accepting chemotaxis protein"/>
    <property type="match status" value="1"/>
</dbReference>
<feature type="coiled-coil region" evidence="5">
    <location>
        <begin position="491"/>
        <end position="526"/>
    </location>
</feature>
<gene>
    <name evidence="9" type="ORF">DC430_06725</name>
</gene>
<evidence type="ECO:0000313" key="10">
    <source>
        <dbReference type="Proteomes" id="UP000244335"/>
    </source>
</evidence>
<keyword evidence="6" id="KW-0812">Transmembrane</keyword>
<dbReference type="PANTHER" id="PTHR43531">
    <property type="entry name" value="PROTEIN ICFG"/>
    <property type="match status" value="1"/>
</dbReference>
<dbReference type="SMART" id="SM00283">
    <property type="entry name" value="MA"/>
    <property type="match status" value="1"/>
</dbReference>
<dbReference type="Pfam" id="PF00672">
    <property type="entry name" value="HAMP"/>
    <property type="match status" value="1"/>
</dbReference>
<comment type="caution">
    <text evidence="9">The sequence shown here is derived from an EMBL/GenBank/DDBJ whole genome shotgun (WGS) entry which is preliminary data.</text>
</comment>
<dbReference type="GO" id="GO:0007165">
    <property type="term" value="P:signal transduction"/>
    <property type="evidence" value="ECO:0007669"/>
    <property type="project" value="UniProtKB-KW"/>
</dbReference>
<name>A0AA92C3T8_RHIRH</name>
<dbReference type="Pfam" id="PF00015">
    <property type="entry name" value="MCPsignal"/>
    <property type="match status" value="1"/>
</dbReference>
<evidence type="ECO:0000256" key="5">
    <source>
        <dbReference type="SAM" id="Coils"/>
    </source>
</evidence>
<evidence type="ECO:0000259" key="7">
    <source>
        <dbReference type="PROSITE" id="PS50111"/>
    </source>
</evidence>
<protein>
    <submittedName>
        <fullName evidence="9">Methyl-accepting chemotaxis protein</fullName>
    </submittedName>
</protein>
<keyword evidence="2" id="KW-0145">Chemotaxis</keyword>
<feature type="transmembrane region" description="Helical" evidence="6">
    <location>
        <begin position="16"/>
        <end position="36"/>
    </location>
</feature>
<dbReference type="InterPro" id="IPR004089">
    <property type="entry name" value="MCPsignal_dom"/>
</dbReference>
<dbReference type="EMBL" id="QDFR01000002">
    <property type="protein sequence ID" value="PVE54938.1"/>
    <property type="molecule type" value="Genomic_DNA"/>
</dbReference>
<evidence type="ECO:0000313" key="9">
    <source>
        <dbReference type="EMBL" id="PVE54938.1"/>
    </source>
</evidence>
<evidence type="ECO:0000256" key="2">
    <source>
        <dbReference type="ARBA" id="ARBA00022500"/>
    </source>
</evidence>
<feature type="domain" description="HAMP" evidence="8">
    <location>
        <begin position="442"/>
        <end position="495"/>
    </location>
</feature>
<reference evidence="9 10" key="1">
    <citation type="submission" date="2018-04" db="EMBL/GenBank/DDBJ databases">
        <authorList>
            <person name="Hagen T."/>
        </authorList>
    </citation>
    <scope>NUCLEOTIDE SEQUENCE [LARGE SCALE GENOMIC DNA]</scope>
    <source>
        <strain evidence="9 10">TPD7009</strain>
    </source>
</reference>
<feature type="domain" description="HAMP" evidence="8">
    <location>
        <begin position="523"/>
        <end position="575"/>
    </location>
</feature>
<dbReference type="Proteomes" id="UP000244335">
    <property type="component" value="Unassembled WGS sequence"/>
</dbReference>
<dbReference type="FunFam" id="1.10.287.950:FF:000001">
    <property type="entry name" value="Methyl-accepting chemotaxis sensory transducer"/>
    <property type="match status" value="1"/>
</dbReference>
<dbReference type="SUPFAM" id="SSF58104">
    <property type="entry name" value="Methyl-accepting chemotaxis protein (MCP) signaling domain"/>
    <property type="match status" value="1"/>
</dbReference>
<dbReference type="Gene3D" id="6.10.340.10">
    <property type="match status" value="1"/>
</dbReference>
<sequence>MFIDRVLARFKIQTKVIVFIAPFILSILAVGLSGLYTSKLLQGRMDISNTTLQSLTGFKQVYESMTSFLHNTTEETRNTLHHQIDEQITFLKMTGDGSDPAIQDAIKSTSLIGVQVDELWSFYQKEQALRSQMNGDMAGVTKELNGLLANATNIRSTLETDETKAKEMLREADRLVRGATLIATVVTEFNKRTVPEEKIAVIRDSIGGLEATAKSLSAIASADQKLVIDQISENVKQIRQQVDVGVVNDMTVGTIDQAINMMRPATIRLQGFATVKSRQATEVFGQLDGKIEPAVNFLTMARQIGDDAKNMQLEMAGFAAAPTKDGLERFRDMAFRLSVSAGAVMSDKTMSESAIKSATLIDALSTKLDKNATDLLTMFNQRKAAFAKATEEIGHIWEQLTGFAESQRLAADSERSKADGISISAMLTGILIAIFAGIGLVMTFKGPILTIVSAMKRLATGDVNVPLNGNTRHDEIGDMARALEVFKENAAQRLRLEAQTEEQRAAAEAERQMNEAERRELDRQIQFAVSALGDGLERLSAGDISTMIDTPFTGHLEELRLNFNQSMQRLRQTIGGIQDNVGTIRVNVQQMSASTLDLSRRTERQAASLEETAAAVDEVNSNMRNAVERARQANSIVDNTRRHTDESLAIVRNAIAAMERIEAASQTIGNIIEVIDSISFQTNLLALNAGVEAARAGEAGKGFAVVAHEVRELAQRSASAAKEIRQLVAVSTQEVSAGSSLVNQTGDALAEIGVQISKVSDQVHQITQATQDQAVVLQQINGSVGEVDVLTQQNAAMVEETSAATQQLNTETDQLLQLLQQFRLTKDSAATRYAA</sequence>
<dbReference type="InterPro" id="IPR051310">
    <property type="entry name" value="MCP_chemotaxis"/>
</dbReference>
<evidence type="ECO:0000259" key="8">
    <source>
        <dbReference type="PROSITE" id="PS50885"/>
    </source>
</evidence>
<dbReference type="PROSITE" id="PS50111">
    <property type="entry name" value="CHEMOTAXIS_TRANSDUC_2"/>
    <property type="match status" value="1"/>
</dbReference>
<evidence type="ECO:0000256" key="3">
    <source>
        <dbReference type="ARBA" id="ARBA00029447"/>
    </source>
</evidence>
<feature type="domain" description="Methyl-accepting transducer" evidence="7">
    <location>
        <begin position="580"/>
        <end position="809"/>
    </location>
</feature>
<comment type="similarity">
    <text evidence="3">Belongs to the methyl-accepting chemotaxis (MCP) protein family.</text>
</comment>
<proteinExistence type="inferred from homology"/>
<accession>A0AA92C3T8</accession>
<dbReference type="SMART" id="SM00304">
    <property type="entry name" value="HAMP"/>
    <property type="match status" value="2"/>
</dbReference>
<keyword evidence="4" id="KW-0807">Transducer</keyword>
<dbReference type="PANTHER" id="PTHR43531:SF11">
    <property type="entry name" value="METHYL-ACCEPTING CHEMOTAXIS PROTEIN 3"/>
    <property type="match status" value="1"/>
</dbReference>
<dbReference type="GO" id="GO:0006935">
    <property type="term" value="P:chemotaxis"/>
    <property type="evidence" value="ECO:0007669"/>
    <property type="project" value="UniProtKB-KW"/>
</dbReference>
<keyword evidence="5" id="KW-0175">Coiled coil</keyword>
<dbReference type="CDD" id="cd11386">
    <property type="entry name" value="MCP_signal"/>
    <property type="match status" value="1"/>
</dbReference>
<organism evidence="9 10">
    <name type="scientific">Rhizobium rhizogenes</name>
    <name type="common">Agrobacterium rhizogenes</name>
    <dbReference type="NCBI Taxonomy" id="359"/>
    <lineage>
        <taxon>Bacteria</taxon>
        <taxon>Pseudomonadati</taxon>
        <taxon>Pseudomonadota</taxon>
        <taxon>Alphaproteobacteria</taxon>
        <taxon>Hyphomicrobiales</taxon>
        <taxon>Rhizobiaceae</taxon>
        <taxon>Rhizobium/Agrobacterium group</taxon>
        <taxon>Rhizobium</taxon>
    </lineage>
</organism>
<dbReference type="InterPro" id="IPR003660">
    <property type="entry name" value="HAMP_dom"/>
</dbReference>
<evidence type="ECO:0000256" key="6">
    <source>
        <dbReference type="SAM" id="Phobius"/>
    </source>
</evidence>
<keyword evidence="6" id="KW-0472">Membrane</keyword>
<dbReference type="PROSITE" id="PS50885">
    <property type="entry name" value="HAMP"/>
    <property type="match status" value="2"/>
</dbReference>
<comment type="subcellular location">
    <subcellularLocation>
        <location evidence="1">Membrane</location>
    </subcellularLocation>
</comment>